<reference evidence="1 2" key="1">
    <citation type="submission" date="2019-09" db="EMBL/GenBank/DDBJ databases">
        <title>Genome sequence and assembly of Flavobacterium sp.</title>
        <authorList>
            <person name="Chhetri G."/>
        </authorList>
    </citation>
    <scope>NUCLEOTIDE SEQUENCE [LARGE SCALE GENOMIC DNA]</scope>
    <source>
        <strain evidence="1 2">SNL9</strain>
    </source>
</reference>
<sequence length="241" mass="28583">MDVTIDINIPDTWNLLTDDQLKRIAKAQNLKGDLFDLAVWLILNNAHKYNFVKKHKLKAVLQLVPLSELKTHYKFIYEDVKREKFIDLVGYKKPLDRLFDFSIERFSYADGLFNKFLETNDYNYLQHLTAVLYLKKNEVFNWDLQNQRAKRFKRLPKHILIAVHLCYSGCKNHLVKKYPKVYPKVISQQKKSNGNHSFLDVVLSMSGQKFGTYNETKATRLHTFMSEFTNTIITQEKWKEK</sequence>
<dbReference type="RefSeq" id="WP_150014055.1">
    <property type="nucleotide sequence ID" value="NZ_VWSG01000011.1"/>
</dbReference>
<dbReference type="AlphaFoldDB" id="A0A5M6CI97"/>
<name>A0A5M6CI97_9FLAO</name>
<accession>A0A5M6CI97</accession>
<dbReference type="Proteomes" id="UP000325141">
    <property type="component" value="Unassembled WGS sequence"/>
</dbReference>
<keyword evidence="2" id="KW-1185">Reference proteome</keyword>
<comment type="caution">
    <text evidence="1">The sequence shown here is derived from an EMBL/GenBank/DDBJ whole genome shotgun (WGS) entry which is preliminary data.</text>
</comment>
<protein>
    <submittedName>
        <fullName evidence="1">Uncharacterized protein</fullName>
    </submittedName>
</protein>
<proteinExistence type="predicted"/>
<evidence type="ECO:0000313" key="2">
    <source>
        <dbReference type="Proteomes" id="UP000325141"/>
    </source>
</evidence>
<organism evidence="1 2">
    <name type="scientific">Paenimyroides baculatum</name>
    <dbReference type="NCBI Taxonomy" id="2608000"/>
    <lineage>
        <taxon>Bacteria</taxon>
        <taxon>Pseudomonadati</taxon>
        <taxon>Bacteroidota</taxon>
        <taxon>Flavobacteriia</taxon>
        <taxon>Flavobacteriales</taxon>
        <taxon>Flavobacteriaceae</taxon>
        <taxon>Paenimyroides</taxon>
    </lineage>
</organism>
<evidence type="ECO:0000313" key="1">
    <source>
        <dbReference type="EMBL" id="KAA5532819.1"/>
    </source>
</evidence>
<gene>
    <name evidence="1" type="ORF">F0460_13325</name>
</gene>
<dbReference type="EMBL" id="VWSG01000011">
    <property type="protein sequence ID" value="KAA5532819.1"/>
    <property type="molecule type" value="Genomic_DNA"/>
</dbReference>